<dbReference type="Gene3D" id="3.10.310.50">
    <property type="match status" value="1"/>
</dbReference>
<dbReference type="Proteomes" id="UP000295367">
    <property type="component" value="Unassembled WGS sequence"/>
</dbReference>
<dbReference type="PANTHER" id="PTHR30373">
    <property type="entry name" value="UPF0603 PROTEIN YGCG"/>
    <property type="match status" value="1"/>
</dbReference>
<protein>
    <recommendedName>
        <fullName evidence="3">TPM domain-containing protein</fullName>
    </recommendedName>
</protein>
<evidence type="ECO:0000256" key="2">
    <source>
        <dbReference type="SAM" id="SignalP"/>
    </source>
</evidence>
<evidence type="ECO:0000256" key="1">
    <source>
        <dbReference type="SAM" id="Phobius"/>
    </source>
</evidence>
<dbReference type="EMBL" id="SMCO01000001">
    <property type="protein sequence ID" value="TCV90327.1"/>
    <property type="molecule type" value="Genomic_DNA"/>
</dbReference>
<dbReference type="RefSeq" id="WP_124947720.1">
    <property type="nucleotide sequence ID" value="NZ_BHVT01000073.1"/>
</dbReference>
<keyword evidence="1" id="KW-0812">Transmembrane</keyword>
<keyword evidence="2" id="KW-0732">Signal</keyword>
<accession>A0A4R3YDW4</accession>
<evidence type="ECO:0000259" key="3">
    <source>
        <dbReference type="Pfam" id="PF04536"/>
    </source>
</evidence>
<proteinExistence type="predicted"/>
<organism evidence="4 5">
    <name type="scientific">Sulfurirhabdus autotrophica</name>
    <dbReference type="NCBI Taxonomy" id="1706046"/>
    <lineage>
        <taxon>Bacteria</taxon>
        <taxon>Pseudomonadati</taxon>
        <taxon>Pseudomonadota</taxon>
        <taxon>Betaproteobacteria</taxon>
        <taxon>Nitrosomonadales</taxon>
        <taxon>Sulfuricellaceae</taxon>
        <taxon>Sulfurirhabdus</taxon>
    </lineage>
</organism>
<keyword evidence="1" id="KW-1133">Transmembrane helix</keyword>
<feature type="transmembrane region" description="Helical" evidence="1">
    <location>
        <begin position="176"/>
        <end position="195"/>
    </location>
</feature>
<keyword evidence="1" id="KW-0472">Membrane</keyword>
<comment type="caution">
    <text evidence="4">The sequence shown here is derived from an EMBL/GenBank/DDBJ whole genome shotgun (WGS) entry which is preliminary data.</text>
</comment>
<dbReference type="Pfam" id="PF04536">
    <property type="entry name" value="TPM_phosphatase"/>
    <property type="match status" value="1"/>
</dbReference>
<dbReference type="InterPro" id="IPR007621">
    <property type="entry name" value="TPM_dom"/>
</dbReference>
<feature type="domain" description="TPM" evidence="3">
    <location>
        <begin position="30"/>
        <end position="153"/>
    </location>
</feature>
<feature type="signal peptide" evidence="2">
    <location>
        <begin position="1"/>
        <end position="19"/>
    </location>
</feature>
<feature type="chain" id="PRO_5020421094" description="TPM domain-containing protein" evidence="2">
    <location>
        <begin position="20"/>
        <end position="299"/>
    </location>
</feature>
<evidence type="ECO:0000313" key="4">
    <source>
        <dbReference type="EMBL" id="TCV90327.1"/>
    </source>
</evidence>
<keyword evidence="5" id="KW-1185">Reference proteome</keyword>
<dbReference type="OrthoDB" id="9810918at2"/>
<gene>
    <name evidence="4" type="ORF">EDC63_101297</name>
</gene>
<name>A0A4R3YDW4_9PROT</name>
<dbReference type="AlphaFoldDB" id="A0A4R3YDW4"/>
<dbReference type="PANTHER" id="PTHR30373:SF2">
    <property type="entry name" value="UPF0603 PROTEIN YGCG"/>
    <property type="match status" value="1"/>
</dbReference>
<evidence type="ECO:0000313" key="5">
    <source>
        <dbReference type="Proteomes" id="UP000295367"/>
    </source>
</evidence>
<reference evidence="4 5" key="1">
    <citation type="submission" date="2019-03" db="EMBL/GenBank/DDBJ databases">
        <title>Genomic Encyclopedia of Type Strains, Phase IV (KMG-IV): sequencing the most valuable type-strain genomes for metagenomic binning, comparative biology and taxonomic classification.</title>
        <authorList>
            <person name="Goeker M."/>
        </authorList>
    </citation>
    <scope>NUCLEOTIDE SEQUENCE [LARGE SCALE GENOMIC DNA]</scope>
    <source>
        <strain evidence="4 5">DSM 100309</strain>
    </source>
</reference>
<feature type="transmembrane region" description="Helical" evidence="1">
    <location>
        <begin position="207"/>
        <end position="232"/>
    </location>
</feature>
<sequence length="299" mass="31515">MFRWLITCVLLLAFGFASADVAVPPLQKRVTDLTNTLTTSQQSKLEQELAGFETRKGSQIAVLIIPTTEPETIEQYAIRVADAWKLGRKGVDDGVLLLVAKDDHALRIEVGYGLEGVIPDAIAKRVISEIMLPYFKQNDFFGGIDAGVTRLIRLVDGEPLPPPRKKNVSWSSFEDYLPVAFMVIFVGAGILRSIFGRVLGASIVGSIVAIIFWMVIGSIIGSVIAGILAFVFSLGGGRSSGGNWPGGGFGGGGFGGGGGGFSGGGGGFGGGGASGKWREALSLRLYPVMTPPKLLLEKP</sequence>